<reference evidence="6 7" key="1">
    <citation type="submission" date="2022-03" db="EMBL/GenBank/DDBJ databases">
        <title>Sinomonas sp. isolated from a soil.</title>
        <authorList>
            <person name="Han J."/>
            <person name="Kim D.-U."/>
        </authorList>
    </citation>
    <scope>NUCLEOTIDE SEQUENCE [LARGE SCALE GENOMIC DNA]</scope>
    <source>
        <strain evidence="6 7">5-5</strain>
    </source>
</reference>
<evidence type="ECO:0000256" key="2">
    <source>
        <dbReference type="ARBA" id="ARBA00022777"/>
    </source>
</evidence>
<dbReference type="SUPFAM" id="SSF55874">
    <property type="entry name" value="ATPase domain of HSP90 chaperone/DNA topoisomerase II/histidine kinase"/>
    <property type="match status" value="1"/>
</dbReference>
<feature type="domain" description="GAF" evidence="4">
    <location>
        <begin position="41"/>
        <end position="188"/>
    </location>
</feature>
<evidence type="ECO:0000259" key="5">
    <source>
        <dbReference type="SMART" id="SM00387"/>
    </source>
</evidence>
<evidence type="ECO:0000313" key="6">
    <source>
        <dbReference type="EMBL" id="MCH6470217.1"/>
    </source>
</evidence>
<dbReference type="InterPro" id="IPR003594">
    <property type="entry name" value="HATPase_dom"/>
</dbReference>
<dbReference type="PANTHER" id="PTHR24421:SF56">
    <property type="entry name" value="OXYGEN SENSOR HISTIDINE KINASE RESPONSE REGULATOR DOST"/>
    <property type="match status" value="1"/>
</dbReference>
<dbReference type="InterPro" id="IPR011712">
    <property type="entry name" value="Sig_transdc_His_kin_sub3_dim/P"/>
</dbReference>
<proteinExistence type="predicted"/>
<dbReference type="SMART" id="SM00387">
    <property type="entry name" value="HATPase_c"/>
    <property type="match status" value="1"/>
</dbReference>
<comment type="caution">
    <text evidence="6">The sequence shown here is derived from an EMBL/GenBank/DDBJ whole genome shotgun (WGS) entry which is preliminary data.</text>
</comment>
<evidence type="ECO:0000256" key="3">
    <source>
        <dbReference type="ARBA" id="ARBA00023012"/>
    </source>
</evidence>
<dbReference type="InterPro" id="IPR029016">
    <property type="entry name" value="GAF-like_dom_sf"/>
</dbReference>
<dbReference type="InterPro" id="IPR036890">
    <property type="entry name" value="HATPase_C_sf"/>
</dbReference>
<dbReference type="CDD" id="cd16917">
    <property type="entry name" value="HATPase_UhpB-NarQ-NarX-like"/>
    <property type="match status" value="1"/>
</dbReference>
<dbReference type="Proteomes" id="UP001202922">
    <property type="component" value="Unassembled WGS sequence"/>
</dbReference>
<feature type="domain" description="Histidine kinase/HSP90-like ATPase" evidence="5">
    <location>
        <begin position="464"/>
        <end position="554"/>
    </location>
</feature>
<gene>
    <name evidence="6" type="ORF">L0M17_09550</name>
</gene>
<dbReference type="Gene3D" id="1.20.5.1930">
    <property type="match status" value="1"/>
</dbReference>
<dbReference type="Gene3D" id="3.30.565.10">
    <property type="entry name" value="Histidine kinase-like ATPase, C-terminal domain"/>
    <property type="match status" value="1"/>
</dbReference>
<dbReference type="SUPFAM" id="SSF55781">
    <property type="entry name" value="GAF domain-like"/>
    <property type="match status" value="2"/>
</dbReference>
<sequence>MPRRVQDLLREFVERAEELVRIQDHMNSLIGAVISIAEDLSLQSVLERVVQSACELVGAQYGALGVLGEDQRLSHFITVGIDDDQVRLIGDFPTGHGVLGQLIRDPKPLRLHDLHQHPVSVGFPENHPPMKTFLGVPIRVREAIFGNLYLTEKANGQDFTVEDEELAIALAAAAGVAIQNARLYDVSRRRQRWLEAGMTTSEELISNGGRAPEEDLDLVAEWALQASESVLAIMADQDRGDEGFLSAKSFVGDLALPQGARLPSPPALANAVAEGRPVLIHDPSALFDGGTAEKLGDVLVIPLGHASQQGPILLLARRAGTGQYSQTDLESAVVFGSQVGLALGLNRARRRREEVLIGLDRDRIALDLHDLVIRRLFLVGLSIQGLRGFTAGSGSEAKIAAITNELDASIRELRSTIYSLGEGTKPGEQAFSRALVDLVTGAVRDASVVPRFNIAGRVDDIPSPIARQVLAVVSEAVSNAVKHSGAANLTVSLAAEAAALEVLVEDDGQGFDNPGRVSGLDHMRHRAESLGGDCVIESTSERGTTVRWRIPLPPTH</sequence>
<dbReference type="InterPro" id="IPR050482">
    <property type="entry name" value="Sensor_HK_TwoCompSys"/>
</dbReference>
<dbReference type="EMBL" id="JAKZBV010000001">
    <property type="protein sequence ID" value="MCH6470217.1"/>
    <property type="molecule type" value="Genomic_DNA"/>
</dbReference>
<evidence type="ECO:0000259" key="4">
    <source>
        <dbReference type="SMART" id="SM00065"/>
    </source>
</evidence>
<keyword evidence="7" id="KW-1185">Reference proteome</keyword>
<accession>A0ABS9U1B4</accession>
<dbReference type="PANTHER" id="PTHR24421">
    <property type="entry name" value="NITRATE/NITRITE SENSOR PROTEIN NARX-RELATED"/>
    <property type="match status" value="1"/>
</dbReference>
<keyword evidence="2" id="KW-0418">Kinase</keyword>
<evidence type="ECO:0000256" key="1">
    <source>
        <dbReference type="ARBA" id="ARBA00022679"/>
    </source>
</evidence>
<dbReference type="SMART" id="SM00065">
    <property type="entry name" value="GAF"/>
    <property type="match status" value="1"/>
</dbReference>
<dbReference type="InterPro" id="IPR003018">
    <property type="entry name" value="GAF"/>
</dbReference>
<dbReference type="Pfam" id="PF13185">
    <property type="entry name" value="GAF_2"/>
    <property type="match status" value="1"/>
</dbReference>
<evidence type="ECO:0000313" key="7">
    <source>
        <dbReference type="Proteomes" id="UP001202922"/>
    </source>
</evidence>
<keyword evidence="1" id="KW-0808">Transferase</keyword>
<dbReference type="Gene3D" id="3.30.450.40">
    <property type="match status" value="2"/>
</dbReference>
<keyword evidence="3" id="KW-0902">Two-component regulatory system</keyword>
<dbReference type="Pfam" id="PF07730">
    <property type="entry name" value="HisKA_3"/>
    <property type="match status" value="1"/>
</dbReference>
<organism evidence="6 7">
    <name type="scientific">Sinomonas terrae</name>
    <dbReference type="NCBI Taxonomy" id="2908838"/>
    <lineage>
        <taxon>Bacteria</taxon>
        <taxon>Bacillati</taxon>
        <taxon>Actinomycetota</taxon>
        <taxon>Actinomycetes</taxon>
        <taxon>Micrococcales</taxon>
        <taxon>Micrococcaceae</taxon>
        <taxon>Sinomonas</taxon>
    </lineage>
</organism>
<name>A0ABS9U1B4_9MICC</name>
<dbReference type="Pfam" id="PF02518">
    <property type="entry name" value="HATPase_c"/>
    <property type="match status" value="1"/>
</dbReference>
<protein>
    <submittedName>
        <fullName evidence="6">GAF domain-containing protein</fullName>
    </submittedName>
</protein>